<dbReference type="InterPro" id="IPR002523">
    <property type="entry name" value="MgTranspt_CorA/ZnTranspt_ZntB"/>
</dbReference>
<accession>A0A1E3BFF2</accession>
<dbReference type="PANTHER" id="PTHR21535:SF55">
    <property type="entry name" value="MAGNESIUM TRANSPORTER ALR1-RELATED"/>
    <property type="match status" value="1"/>
</dbReference>
<protein>
    <recommendedName>
        <fullName evidence="9">Magnesium transport protein CorA</fullName>
    </recommendedName>
</protein>
<comment type="caution">
    <text evidence="7">The sequence shown here is derived from an EMBL/GenBank/DDBJ whole genome shotgun (WGS) entry which is preliminary data.</text>
</comment>
<dbReference type="EMBL" id="JXNT01000004">
    <property type="protein sequence ID" value="ODM19700.1"/>
    <property type="molecule type" value="Genomic_DNA"/>
</dbReference>
<dbReference type="Gene3D" id="3.30.460.20">
    <property type="entry name" value="CorA soluble domain-like"/>
    <property type="match status" value="1"/>
</dbReference>
<dbReference type="Pfam" id="PF01544">
    <property type="entry name" value="CorA"/>
    <property type="match status" value="1"/>
</dbReference>
<dbReference type="STRING" id="573508.A0A1E3BFF2"/>
<dbReference type="Gene3D" id="1.20.58.340">
    <property type="entry name" value="Magnesium transport protein CorA, transmembrane region"/>
    <property type="match status" value="2"/>
</dbReference>
<dbReference type="GO" id="GO:0010961">
    <property type="term" value="P:intracellular magnesium ion homeostasis"/>
    <property type="evidence" value="ECO:0007669"/>
    <property type="project" value="TreeGrafter"/>
</dbReference>
<reference evidence="7 8" key="1">
    <citation type="journal article" date="2016" name="BMC Genomics">
        <title>Comparative genomic and transcriptomic analyses of the Fuzhuan brick tea-fermentation fungus Aspergillus cristatus.</title>
        <authorList>
            <person name="Ge Y."/>
            <person name="Wang Y."/>
            <person name="Liu Y."/>
            <person name="Tan Y."/>
            <person name="Ren X."/>
            <person name="Zhang X."/>
            <person name="Hyde K.D."/>
            <person name="Liu Y."/>
            <person name="Liu Z."/>
        </authorList>
    </citation>
    <scope>NUCLEOTIDE SEQUENCE [LARGE SCALE GENOMIC DNA]</scope>
    <source>
        <strain evidence="7 8">GZAAS20.1005</strain>
    </source>
</reference>
<dbReference type="Proteomes" id="UP000094569">
    <property type="component" value="Unassembled WGS sequence"/>
</dbReference>
<keyword evidence="5 6" id="KW-0472">Membrane</keyword>
<dbReference type="SUPFAM" id="SSF144083">
    <property type="entry name" value="Magnesium transport protein CorA, transmembrane region"/>
    <property type="match status" value="1"/>
</dbReference>
<evidence type="ECO:0000256" key="4">
    <source>
        <dbReference type="ARBA" id="ARBA00022989"/>
    </source>
</evidence>
<dbReference type="CDD" id="cd12829">
    <property type="entry name" value="Alr1p-like"/>
    <property type="match status" value="1"/>
</dbReference>
<comment type="subcellular location">
    <subcellularLocation>
        <location evidence="1">Membrane</location>
        <topology evidence="1">Multi-pass membrane protein</topology>
    </subcellularLocation>
</comment>
<dbReference type="PANTHER" id="PTHR21535">
    <property type="entry name" value="MAGNESIUM AND COBALT TRANSPORT PROTEIN/MITOCHONDRIAL IMPORT INNER MEMBRANE TRANSLOCASE SUBUNIT TIM8"/>
    <property type="match status" value="1"/>
</dbReference>
<comment type="similarity">
    <text evidence="2">Belongs to the CorA metal ion transporter (MIT) (TC 1.A.35) family.</text>
</comment>
<evidence type="ECO:0000256" key="3">
    <source>
        <dbReference type="ARBA" id="ARBA00022692"/>
    </source>
</evidence>
<evidence type="ECO:0000256" key="5">
    <source>
        <dbReference type="ARBA" id="ARBA00023136"/>
    </source>
</evidence>
<evidence type="ECO:0008006" key="9">
    <source>
        <dbReference type="Google" id="ProtNLM"/>
    </source>
</evidence>
<evidence type="ECO:0000313" key="8">
    <source>
        <dbReference type="Proteomes" id="UP000094569"/>
    </source>
</evidence>
<keyword evidence="8" id="KW-1185">Reference proteome</keyword>
<evidence type="ECO:0000256" key="6">
    <source>
        <dbReference type="SAM" id="Phobius"/>
    </source>
</evidence>
<dbReference type="InterPro" id="IPR044089">
    <property type="entry name" value="Alr1-like"/>
</dbReference>
<sequence>MSRFTLSSHTQPVASAGTWEDILTTLNNLLEKPPKSAWWLDIRDPTEEDVNDVAQGLSIHPLTVEDIVTREPREKVEVFRNYYLISFQTLVSFSEKEDDVYTEGSKTPSSAVFYILVFTNGTVTFSPSGCGHVRRVRDRVRRLYDPSILSSDWICYALMYSSLPLSLYVHSLITCSDDIVDSFAPYMQSASRESEAIEDQVFIARVDDAKSLIPRVDILRKKITHLIWCLNGKLDVLNGFVKRCQAKDKHPVFPDGDLILYLGDVQDHLITTMSNLSHFDEIVGRSLANCLAQLSATNLRLSLNINEVMSKVTVLATIFVPLHLVTGLFGMNVEVPGQEDKGLAWFFGIVGVFVAFMVLACGVAWRYKLL</sequence>
<organism evidence="7 8">
    <name type="scientific">Aspergillus cristatus</name>
    <name type="common">Chinese Fuzhuan brick tea-fermentation fungus</name>
    <name type="synonym">Eurotium cristatum</name>
    <dbReference type="NCBI Taxonomy" id="573508"/>
    <lineage>
        <taxon>Eukaryota</taxon>
        <taxon>Fungi</taxon>
        <taxon>Dikarya</taxon>
        <taxon>Ascomycota</taxon>
        <taxon>Pezizomycotina</taxon>
        <taxon>Eurotiomycetes</taxon>
        <taxon>Eurotiomycetidae</taxon>
        <taxon>Eurotiales</taxon>
        <taxon>Aspergillaceae</taxon>
        <taxon>Aspergillus</taxon>
        <taxon>Aspergillus subgen. Aspergillus</taxon>
    </lineage>
</organism>
<dbReference type="InterPro" id="IPR045863">
    <property type="entry name" value="CorA_TM1_TM2"/>
</dbReference>
<feature type="transmembrane region" description="Helical" evidence="6">
    <location>
        <begin position="312"/>
        <end position="331"/>
    </location>
</feature>
<dbReference type="InterPro" id="IPR045861">
    <property type="entry name" value="CorA_cytoplasmic_dom"/>
</dbReference>
<name>A0A1E3BFF2_ASPCR</name>
<proteinExistence type="inferred from homology"/>
<evidence type="ECO:0000256" key="2">
    <source>
        <dbReference type="ARBA" id="ARBA00009765"/>
    </source>
</evidence>
<dbReference type="VEuPathDB" id="FungiDB:SI65_04686"/>
<evidence type="ECO:0000313" key="7">
    <source>
        <dbReference type="EMBL" id="ODM19700.1"/>
    </source>
</evidence>
<dbReference type="GO" id="GO:0015095">
    <property type="term" value="F:magnesium ion transmembrane transporter activity"/>
    <property type="evidence" value="ECO:0007669"/>
    <property type="project" value="InterPro"/>
</dbReference>
<dbReference type="AlphaFoldDB" id="A0A1E3BFF2"/>
<dbReference type="GO" id="GO:0005886">
    <property type="term" value="C:plasma membrane"/>
    <property type="evidence" value="ECO:0007669"/>
    <property type="project" value="TreeGrafter"/>
</dbReference>
<keyword evidence="4 6" id="KW-1133">Transmembrane helix</keyword>
<dbReference type="SUPFAM" id="SSF143865">
    <property type="entry name" value="CorA soluble domain-like"/>
    <property type="match status" value="1"/>
</dbReference>
<keyword evidence="3 6" id="KW-0812">Transmembrane</keyword>
<gene>
    <name evidence="7" type="ORF">SI65_04686</name>
</gene>
<evidence type="ECO:0000256" key="1">
    <source>
        <dbReference type="ARBA" id="ARBA00004141"/>
    </source>
</evidence>
<dbReference type="OrthoDB" id="29879at2759"/>
<feature type="transmembrane region" description="Helical" evidence="6">
    <location>
        <begin position="343"/>
        <end position="365"/>
    </location>
</feature>